<evidence type="ECO:0000313" key="3">
    <source>
        <dbReference type="Proteomes" id="UP000306630"/>
    </source>
</evidence>
<protein>
    <submittedName>
        <fullName evidence="2">Uncharacterized protein</fullName>
    </submittedName>
</protein>
<gene>
    <name evidence="2" type="ORF">E5333_11270</name>
</gene>
<dbReference type="AlphaFoldDB" id="A0A4V3RTN2"/>
<feature type="transmembrane region" description="Helical" evidence="1">
    <location>
        <begin position="273"/>
        <end position="289"/>
    </location>
</feature>
<keyword evidence="1" id="KW-1133">Transmembrane helix</keyword>
<keyword evidence="1" id="KW-0472">Membrane</keyword>
<feature type="transmembrane region" description="Helical" evidence="1">
    <location>
        <begin position="301"/>
        <end position="327"/>
    </location>
</feature>
<keyword evidence="1" id="KW-0812">Transmembrane</keyword>
<comment type="caution">
    <text evidence="2">The sequence shown here is derived from an EMBL/GenBank/DDBJ whole genome shotgun (WGS) entry which is preliminary data.</text>
</comment>
<dbReference type="RefSeq" id="WP_135993644.1">
    <property type="nucleotide sequence ID" value="NZ_CAMRAI010000006.1"/>
</dbReference>
<dbReference type="Proteomes" id="UP000306630">
    <property type="component" value="Unassembled WGS sequence"/>
</dbReference>
<sequence>MKSRQIHKRVADARRSVSRKYGFRQSSYINFKVEGGYFFCLYFLTGEARLTVKPMYADDLWWDIWDASENKKEPLSLRGTGAYSLSGQVLASYEIAETTDADELTNAFDDIFKDANTEVTGFLTDNPDADLFYPDESRMNHDPDRLLYLMALIHNDKKEDALEIIKEARKNKHRCMFQSGMFSDSYTYISRWCKRKSLFRLFTKWTLKHFNCSDVSENGRRVSVGREAEKCKRKPWYRLFPEWVYWLTLAPVYVPVAFYFFDLHKRTLCDIPWWIWFVGSSLIAAYILIGMIRNGLRRKGLLVGLLMSITFGTIYGMMAVGSCIGLFEGINRLFASEPIEVSATVTYGKFHHRSIGRWNFNWFITIVQLKPENVILKIDDYELYKVPPQSEVIITYRHGLFGIDIFDSFSYPPE</sequence>
<feature type="transmembrane region" description="Helical" evidence="1">
    <location>
        <begin position="243"/>
        <end position="261"/>
    </location>
</feature>
<evidence type="ECO:0000256" key="1">
    <source>
        <dbReference type="SAM" id="Phobius"/>
    </source>
</evidence>
<dbReference type="EMBL" id="SRYD01000049">
    <property type="protein sequence ID" value="TGY71479.1"/>
    <property type="molecule type" value="Genomic_DNA"/>
</dbReference>
<accession>A0A4V3RTN2</accession>
<evidence type="ECO:0000313" key="2">
    <source>
        <dbReference type="EMBL" id="TGY71479.1"/>
    </source>
</evidence>
<name>A0A4V3RTN2_9BACT</name>
<organism evidence="2 3">
    <name type="scientific">Muribaculum intestinale</name>
    <dbReference type="NCBI Taxonomy" id="1796646"/>
    <lineage>
        <taxon>Bacteria</taxon>
        <taxon>Pseudomonadati</taxon>
        <taxon>Bacteroidota</taxon>
        <taxon>Bacteroidia</taxon>
        <taxon>Bacteroidales</taxon>
        <taxon>Muribaculaceae</taxon>
        <taxon>Muribaculum</taxon>
    </lineage>
</organism>
<reference evidence="2 3" key="1">
    <citation type="submission" date="2019-04" db="EMBL/GenBank/DDBJ databases">
        <title>Microbes associate with the intestines of laboratory mice.</title>
        <authorList>
            <person name="Navarre W."/>
            <person name="Wong E."/>
            <person name="Huang K."/>
            <person name="Tropini C."/>
            <person name="Ng K."/>
            <person name="Yu B."/>
        </authorList>
    </citation>
    <scope>NUCLEOTIDE SEQUENCE [LARGE SCALE GENOMIC DNA]</scope>
    <source>
        <strain evidence="2 3">NM06_A21</strain>
    </source>
</reference>
<proteinExistence type="predicted"/>